<dbReference type="Pfam" id="PF00172">
    <property type="entry name" value="Zn_clus"/>
    <property type="match status" value="1"/>
</dbReference>
<dbReference type="InterPro" id="IPR051127">
    <property type="entry name" value="Fungal_SecMet_Regulators"/>
</dbReference>
<dbReference type="GO" id="GO:0006351">
    <property type="term" value="P:DNA-templated transcription"/>
    <property type="evidence" value="ECO:0007669"/>
    <property type="project" value="InterPro"/>
</dbReference>
<dbReference type="PROSITE" id="PS50048">
    <property type="entry name" value="ZN2_CY6_FUNGAL_2"/>
    <property type="match status" value="1"/>
</dbReference>
<dbReference type="CDD" id="cd00067">
    <property type="entry name" value="GAL4"/>
    <property type="match status" value="1"/>
</dbReference>
<evidence type="ECO:0000313" key="7">
    <source>
        <dbReference type="EMBL" id="KAK2596291.1"/>
    </source>
</evidence>
<evidence type="ECO:0000256" key="2">
    <source>
        <dbReference type="ARBA" id="ARBA00023015"/>
    </source>
</evidence>
<dbReference type="PANTHER" id="PTHR47424">
    <property type="entry name" value="REGULATORY PROTEIN GAL4"/>
    <property type="match status" value="1"/>
</dbReference>
<proteinExistence type="predicted"/>
<keyword evidence="4" id="KW-0539">Nucleus</keyword>
<feature type="region of interest" description="Disordered" evidence="5">
    <location>
        <begin position="1158"/>
        <end position="1181"/>
    </location>
</feature>
<evidence type="ECO:0000313" key="8">
    <source>
        <dbReference type="Proteomes" id="UP001265746"/>
    </source>
</evidence>
<keyword evidence="2" id="KW-0805">Transcription regulation</keyword>
<dbReference type="SMART" id="SM00906">
    <property type="entry name" value="Fungal_trans"/>
    <property type="match status" value="1"/>
</dbReference>
<dbReference type="CDD" id="cd12148">
    <property type="entry name" value="fungal_TF_MHR"/>
    <property type="match status" value="1"/>
</dbReference>
<organism evidence="7 8">
    <name type="scientific">Phomopsis amygdali</name>
    <name type="common">Fusicoccum amygdali</name>
    <dbReference type="NCBI Taxonomy" id="1214568"/>
    <lineage>
        <taxon>Eukaryota</taxon>
        <taxon>Fungi</taxon>
        <taxon>Dikarya</taxon>
        <taxon>Ascomycota</taxon>
        <taxon>Pezizomycotina</taxon>
        <taxon>Sordariomycetes</taxon>
        <taxon>Sordariomycetidae</taxon>
        <taxon>Diaporthales</taxon>
        <taxon>Diaporthaceae</taxon>
        <taxon>Diaporthe</taxon>
    </lineage>
</organism>
<evidence type="ECO:0000256" key="3">
    <source>
        <dbReference type="ARBA" id="ARBA00023163"/>
    </source>
</evidence>
<evidence type="ECO:0000256" key="4">
    <source>
        <dbReference type="ARBA" id="ARBA00023242"/>
    </source>
</evidence>
<feature type="compositionally biased region" description="Basic and acidic residues" evidence="5">
    <location>
        <begin position="1162"/>
        <end position="1181"/>
    </location>
</feature>
<dbReference type="PANTHER" id="PTHR47424:SF6">
    <property type="entry name" value="PROLINE UTILIZATION TRANS-ACTIVATOR"/>
    <property type="match status" value="1"/>
</dbReference>
<comment type="caution">
    <text evidence="7">The sequence shown here is derived from an EMBL/GenBank/DDBJ whole genome shotgun (WGS) entry which is preliminary data.</text>
</comment>
<accession>A0AAD9S2A9</accession>
<keyword evidence="3" id="KW-0804">Transcription</keyword>
<dbReference type="Proteomes" id="UP001265746">
    <property type="component" value="Unassembled WGS sequence"/>
</dbReference>
<dbReference type="InterPro" id="IPR036864">
    <property type="entry name" value="Zn2-C6_fun-type_DNA-bd_sf"/>
</dbReference>
<evidence type="ECO:0000256" key="5">
    <source>
        <dbReference type="SAM" id="MobiDB-lite"/>
    </source>
</evidence>
<evidence type="ECO:0000259" key="6">
    <source>
        <dbReference type="PROSITE" id="PS50048"/>
    </source>
</evidence>
<dbReference type="InterPro" id="IPR007219">
    <property type="entry name" value="XnlR_reg_dom"/>
</dbReference>
<dbReference type="Pfam" id="PF24494">
    <property type="entry name" value="DUF7587"/>
    <property type="match status" value="1"/>
</dbReference>
<name>A0AAD9S2A9_PHOAM</name>
<sequence>MASEHLRPKKSLTSVEESVIRPVACRQRRSYCSKDRPKCTRCEAGGFDCVYEEARKITVNEAYLRDLEAKVKAYEDAHPRLAPRPGAAHVPIQSSNLAELMDGVEEPDDQIRLPEAFSELSLETPENPSSSFKGPAHSDHFLRSFRKASLQFDDGSLDRETDFYDRAALPSRRLPNTSHIRLPPIEIARQLFAAQYTYIGTIFSFVSPTAFETLLREAYQSPTELPDQYACLTFAKLLVILAFGKMYSVNQWIDYDGPPGFDYFTRVLQLLPDLHEQGSVLFVETLALVGFFMQNLNRRDAASLYIGSALRMAITLGLHQEPTSSSLDRYTKEHRRRVWWSVYSLDRIHCVKSGNPITIHDDDIGVELPSRLPSEPEFCPAVVLRHYTKLSQINGQIMTSIYRRKPKSGPSLMVAVQSIILALSQWQQELPDELRFEPIKLSTSRESVSTLLYYSQCIHMTARPLLFHVVQARLRGGLADKESDWRKGLTKTTINVIEMCVFAAKDTINMMTIAAQKNLVATYGYMDSDYAFSAAIVLVMVCVAFPTNEQNNQSMNAALELLRGISHRGNSHLAARYRLLAHLRAKFVPFAVPAASTASRPGPSNVGGFEIPSLSNNTTLSTVQSLPEEAPKDALTNSQASKSVLFNPMNLLSGIAIKGPGLSQPLPEFFDFNLLNNPSLADEIFYDVDMTGVNSGNNQEFWEEAFASLAGDSGSNLVNSLEWSQAAMDHFEGNGDAIGPFERLEQATTELRAMPPKSDKSDVSVPAREHEDAAWRDIDQTLDGWKTRIPRFLFRGFHSSSGGGFPGLNTTHQICPHQFLDSLDAKLVPMRQSSVEEVSQLIEGHIGSMKIKTPFSSWAADLQTALNFTIEEDWDSKAKRSVWKTINGAHIAVLDTGLLLDSGPNSEILHVKALHAADLAGDDYPIEYLVYGPVRGMALTCVALDDIKVAAQYSPFSPDEWWTSKEDERWAKLGVASFAEEVTRARDVARHITGQISAGVSHPNPTRHLMELTVLAAELSRHRAPRKDESPTSGLTSAGGALVASSAPVPFPRFTQTEAYSVFDAFSTEMSRLEWPVNFWEIIHVAMNRRTYFDRLPQLRLMLDLVEAVMNKATVERAKKETSRVISATLRGLYPRIPKDKTASPASVQVMCGSEPVRKRRRIEESEAPRRSSKRFSEKAREAASEAQAALIKFSLEPMPRGVSAYGT</sequence>
<dbReference type="GO" id="GO:0000981">
    <property type="term" value="F:DNA-binding transcription factor activity, RNA polymerase II-specific"/>
    <property type="evidence" value="ECO:0007669"/>
    <property type="project" value="InterPro"/>
</dbReference>
<dbReference type="Gene3D" id="4.10.240.10">
    <property type="entry name" value="Zn(2)-C6 fungal-type DNA-binding domain"/>
    <property type="match status" value="1"/>
</dbReference>
<keyword evidence="8" id="KW-1185">Reference proteome</keyword>
<protein>
    <recommendedName>
        <fullName evidence="6">Zn(2)-C6 fungal-type domain-containing protein</fullName>
    </recommendedName>
</protein>
<dbReference type="SUPFAM" id="SSF57701">
    <property type="entry name" value="Zn2/Cys6 DNA-binding domain"/>
    <property type="match status" value="1"/>
</dbReference>
<keyword evidence="1" id="KW-0479">Metal-binding</keyword>
<dbReference type="GO" id="GO:0003677">
    <property type="term" value="F:DNA binding"/>
    <property type="evidence" value="ECO:0007669"/>
    <property type="project" value="InterPro"/>
</dbReference>
<feature type="domain" description="Zn(2)-C6 fungal-type" evidence="6">
    <location>
        <begin position="25"/>
        <end position="51"/>
    </location>
</feature>
<dbReference type="InterPro" id="IPR001138">
    <property type="entry name" value="Zn2Cys6_DnaBD"/>
</dbReference>
<dbReference type="AlphaFoldDB" id="A0AAD9S2A9"/>
<reference evidence="7" key="1">
    <citation type="submission" date="2023-06" db="EMBL/GenBank/DDBJ databases">
        <authorList>
            <person name="Noh H."/>
        </authorList>
    </citation>
    <scope>NUCLEOTIDE SEQUENCE</scope>
    <source>
        <strain evidence="7">DUCC20226</strain>
    </source>
</reference>
<evidence type="ECO:0000256" key="1">
    <source>
        <dbReference type="ARBA" id="ARBA00022723"/>
    </source>
</evidence>
<dbReference type="InterPro" id="IPR056009">
    <property type="entry name" value="DUF7587"/>
</dbReference>
<dbReference type="EMBL" id="JAUJFL010000011">
    <property type="protein sequence ID" value="KAK2596291.1"/>
    <property type="molecule type" value="Genomic_DNA"/>
</dbReference>
<gene>
    <name evidence="7" type="ORF">N8I77_013187</name>
</gene>
<dbReference type="GO" id="GO:0008270">
    <property type="term" value="F:zinc ion binding"/>
    <property type="evidence" value="ECO:0007669"/>
    <property type="project" value="InterPro"/>
</dbReference>
<dbReference type="Pfam" id="PF04082">
    <property type="entry name" value="Fungal_trans"/>
    <property type="match status" value="1"/>
</dbReference>